<dbReference type="Pfam" id="PF00190">
    <property type="entry name" value="Cupin_1"/>
    <property type="match status" value="1"/>
</dbReference>
<evidence type="ECO:0000259" key="14">
    <source>
        <dbReference type="SMART" id="SM00835"/>
    </source>
</evidence>
<evidence type="ECO:0000256" key="7">
    <source>
        <dbReference type="ARBA" id="ARBA00023180"/>
    </source>
</evidence>
<feature type="domain" description="Cupin type-1" evidence="14">
    <location>
        <begin position="71"/>
        <end position="203"/>
    </location>
</feature>
<proteinExistence type="inferred from homology"/>
<dbReference type="GO" id="GO:0048046">
    <property type="term" value="C:apoplast"/>
    <property type="evidence" value="ECO:0007669"/>
    <property type="project" value="UniProtKB-SubCell"/>
</dbReference>
<evidence type="ECO:0000256" key="9">
    <source>
        <dbReference type="PIRSR" id="PIRSR601929-1"/>
    </source>
</evidence>
<keyword evidence="5 9" id="KW-0479">Metal-binding</keyword>
<dbReference type="InterPro" id="IPR011051">
    <property type="entry name" value="RmlC_Cupin_sf"/>
</dbReference>
<evidence type="ECO:0000256" key="10">
    <source>
        <dbReference type="PIRSR" id="PIRSR601929-2"/>
    </source>
</evidence>
<feature type="binding site" evidence="9">
    <location>
        <position position="123"/>
    </location>
    <ligand>
        <name>oxalate</name>
        <dbReference type="ChEBI" id="CHEBI:30623"/>
    </ligand>
</feature>
<dbReference type="CDD" id="cd02241">
    <property type="entry name" value="cupin_OxOx"/>
    <property type="match status" value="1"/>
</dbReference>
<evidence type="ECO:0000256" key="11">
    <source>
        <dbReference type="PIRSR" id="PIRSR601929-3"/>
    </source>
</evidence>
<dbReference type="GO" id="GO:0030145">
    <property type="term" value="F:manganese ion binding"/>
    <property type="evidence" value="ECO:0007669"/>
    <property type="project" value="UniProtKB-UniRule"/>
</dbReference>
<name>A0AAE1JPC4_9FABA</name>
<evidence type="ECO:0000256" key="13">
    <source>
        <dbReference type="SAM" id="Phobius"/>
    </source>
</evidence>
<evidence type="ECO:0000313" key="15">
    <source>
        <dbReference type="EMBL" id="KAK4256804.1"/>
    </source>
</evidence>
<dbReference type="EMBL" id="JAWXYG010000012">
    <property type="protein sequence ID" value="KAK4256804.1"/>
    <property type="molecule type" value="Genomic_DNA"/>
</dbReference>
<dbReference type="Proteomes" id="UP001293593">
    <property type="component" value="Unassembled WGS sequence"/>
</dbReference>
<keyword evidence="3 12" id="KW-0052">Apoplast</keyword>
<keyword evidence="7" id="KW-0325">Glycoprotein</keyword>
<evidence type="ECO:0000256" key="6">
    <source>
        <dbReference type="ARBA" id="ARBA00023157"/>
    </source>
</evidence>
<evidence type="ECO:0000256" key="8">
    <source>
        <dbReference type="ARBA" id="ARBA00023211"/>
    </source>
</evidence>
<comment type="similarity">
    <text evidence="2 12">Belongs to the germin family.</text>
</comment>
<comment type="subcellular location">
    <subcellularLocation>
        <location evidence="1 12">Secreted</location>
        <location evidence="1 12">Extracellular space</location>
        <location evidence="1 12">Apoplast</location>
    </subcellularLocation>
</comment>
<reference evidence="15" key="1">
    <citation type="submission" date="2023-10" db="EMBL/GenBank/DDBJ databases">
        <title>Chromosome-level genome of the transformable northern wattle, Acacia crassicarpa.</title>
        <authorList>
            <person name="Massaro I."/>
            <person name="Sinha N.R."/>
            <person name="Poethig S."/>
            <person name="Leichty A.R."/>
        </authorList>
    </citation>
    <scope>NUCLEOTIDE SEQUENCE</scope>
    <source>
        <strain evidence="15">Acra3RX</strain>
        <tissue evidence="15">Leaf</tissue>
    </source>
</reference>
<comment type="caution">
    <text evidence="15">The sequence shown here is derived from an EMBL/GenBank/DDBJ whole genome shotgun (WGS) entry which is preliminary data.</text>
</comment>
<keyword evidence="8 9" id="KW-0464">Manganese</keyword>
<feature type="binding site" evidence="10">
    <location>
        <position position="123"/>
    </location>
    <ligand>
        <name>Mn(2+)</name>
        <dbReference type="ChEBI" id="CHEBI:29035"/>
    </ligand>
</feature>
<protein>
    <recommendedName>
        <fullName evidence="12">Germin-like protein</fullName>
    </recommendedName>
</protein>
<evidence type="ECO:0000313" key="16">
    <source>
        <dbReference type="Proteomes" id="UP001293593"/>
    </source>
</evidence>
<keyword evidence="13" id="KW-0472">Membrane</keyword>
<dbReference type="PROSITE" id="PS00725">
    <property type="entry name" value="GERMIN"/>
    <property type="match status" value="1"/>
</dbReference>
<evidence type="ECO:0000256" key="3">
    <source>
        <dbReference type="ARBA" id="ARBA00022523"/>
    </source>
</evidence>
<dbReference type="InterPro" id="IPR019780">
    <property type="entry name" value="Germin_Mn-BS"/>
</dbReference>
<dbReference type="InterPro" id="IPR006045">
    <property type="entry name" value="Cupin_1"/>
</dbReference>
<accession>A0AAE1JPC4</accession>
<keyword evidence="13" id="KW-0812">Transmembrane</keyword>
<dbReference type="PANTHER" id="PTHR31238">
    <property type="entry name" value="GERMIN-LIKE PROTEIN SUBFAMILY 3 MEMBER 3"/>
    <property type="match status" value="1"/>
</dbReference>
<dbReference type="PRINTS" id="PR00325">
    <property type="entry name" value="GERMIN"/>
</dbReference>
<evidence type="ECO:0000256" key="1">
    <source>
        <dbReference type="ARBA" id="ARBA00004271"/>
    </source>
</evidence>
<keyword evidence="6 11" id="KW-1015">Disulfide bond</keyword>
<organism evidence="15 16">
    <name type="scientific">Acacia crassicarpa</name>
    <name type="common">northern wattle</name>
    <dbReference type="NCBI Taxonomy" id="499986"/>
    <lineage>
        <taxon>Eukaryota</taxon>
        <taxon>Viridiplantae</taxon>
        <taxon>Streptophyta</taxon>
        <taxon>Embryophyta</taxon>
        <taxon>Tracheophyta</taxon>
        <taxon>Spermatophyta</taxon>
        <taxon>Magnoliopsida</taxon>
        <taxon>eudicotyledons</taxon>
        <taxon>Gunneridae</taxon>
        <taxon>Pentapetalae</taxon>
        <taxon>rosids</taxon>
        <taxon>fabids</taxon>
        <taxon>Fabales</taxon>
        <taxon>Fabaceae</taxon>
        <taxon>Caesalpinioideae</taxon>
        <taxon>mimosoid clade</taxon>
        <taxon>Acacieae</taxon>
        <taxon>Acacia</taxon>
    </lineage>
</organism>
<dbReference type="AlphaFoldDB" id="A0AAE1JPC4"/>
<evidence type="ECO:0000256" key="12">
    <source>
        <dbReference type="RuleBase" id="RU366015"/>
    </source>
</evidence>
<dbReference type="SMART" id="SM00835">
    <property type="entry name" value="Cupin_1"/>
    <property type="match status" value="1"/>
</dbReference>
<evidence type="ECO:0000256" key="4">
    <source>
        <dbReference type="ARBA" id="ARBA00022525"/>
    </source>
</evidence>
<feature type="transmembrane region" description="Helical" evidence="13">
    <location>
        <begin position="12"/>
        <end position="31"/>
    </location>
</feature>
<dbReference type="Gene3D" id="2.60.120.10">
    <property type="entry name" value="Jelly Rolls"/>
    <property type="match status" value="1"/>
</dbReference>
<feature type="binding site" evidence="10">
    <location>
        <position position="167"/>
    </location>
    <ligand>
        <name>Mn(2+)</name>
        <dbReference type="ChEBI" id="CHEBI:29035"/>
    </ligand>
</feature>
<feature type="binding site" evidence="10">
    <location>
        <position position="128"/>
    </location>
    <ligand>
        <name>Mn(2+)</name>
        <dbReference type="ChEBI" id="CHEBI:29035"/>
    </ligand>
</feature>
<gene>
    <name evidence="15" type="ORF">QN277_006482</name>
</gene>
<dbReference type="InterPro" id="IPR001929">
    <property type="entry name" value="Germin"/>
</dbReference>
<feature type="binding site" evidence="9">
    <location>
        <position position="128"/>
    </location>
    <ligand>
        <name>oxalate</name>
        <dbReference type="ChEBI" id="CHEBI:30623"/>
    </ligand>
</feature>
<evidence type="ECO:0000256" key="2">
    <source>
        <dbReference type="ARBA" id="ARBA00007456"/>
    </source>
</evidence>
<feature type="disulfide bond" evidence="11">
    <location>
        <begin position="41"/>
        <end position="58"/>
    </location>
</feature>
<keyword evidence="13" id="KW-1133">Transmembrane helix</keyword>
<sequence>MVTKWRVEMNSVAPQFLMFIFVVFTSIKVYVADCDNLQDTCIAASSEEQSIFINGLPCKNPAEIIAPHNFKNMDFGKAGSTDNNVLSSMKIISASEFPGLNTLGLSIGRTDIDVDGVVQTHRHPRATEMIFVVEGVIVAGFIDTENKKFEMLLNVGDVFIFPKGLYHFCGNRGRGSAILLSVYNSQNPGMVSATAAKSRDDFADFTWTESDSFFIY</sequence>
<evidence type="ECO:0000256" key="5">
    <source>
        <dbReference type="ARBA" id="ARBA00022723"/>
    </source>
</evidence>
<dbReference type="SUPFAM" id="SSF51182">
    <property type="entry name" value="RmlC-like cupins"/>
    <property type="match status" value="1"/>
</dbReference>
<feature type="binding site" evidence="10">
    <location>
        <position position="121"/>
    </location>
    <ligand>
        <name>Mn(2+)</name>
        <dbReference type="ChEBI" id="CHEBI:29035"/>
    </ligand>
</feature>
<keyword evidence="16" id="KW-1185">Reference proteome</keyword>
<keyword evidence="4 12" id="KW-0964">Secreted</keyword>
<dbReference type="InterPro" id="IPR014710">
    <property type="entry name" value="RmlC-like_jellyroll"/>
</dbReference>